<dbReference type="InterPro" id="IPR050134">
    <property type="entry name" value="NAD-dep_sirtuin_deacylases"/>
</dbReference>
<dbReference type="GO" id="GO:0005739">
    <property type="term" value="C:mitochondrion"/>
    <property type="evidence" value="ECO:0007669"/>
    <property type="project" value="UniProtKB-SubCell"/>
</dbReference>
<dbReference type="Pfam" id="PF02146">
    <property type="entry name" value="SIR2"/>
    <property type="match status" value="1"/>
</dbReference>
<evidence type="ECO:0000259" key="7">
    <source>
        <dbReference type="PROSITE" id="PS50305"/>
    </source>
</evidence>
<reference evidence="8 9" key="1">
    <citation type="submission" date="2015-12" db="EMBL/GenBank/DDBJ databases">
        <title>Draft genome sequence of Moniliophthora roreri, the causal agent of frosty pod rot of cacao.</title>
        <authorList>
            <person name="Aime M.C."/>
            <person name="Diaz-Valderrama J.R."/>
            <person name="Kijpornyongpan T."/>
            <person name="Phillips-Mora W."/>
        </authorList>
    </citation>
    <scope>NUCLEOTIDE SEQUENCE [LARGE SCALE GENOMIC DNA]</scope>
    <source>
        <strain evidence="8 9">MCA 2952</strain>
    </source>
</reference>
<proteinExistence type="inferred from homology"/>
<keyword evidence="3" id="KW-0808">Transferase</keyword>
<dbReference type="GO" id="GO:0070403">
    <property type="term" value="F:NAD+ binding"/>
    <property type="evidence" value="ECO:0007669"/>
    <property type="project" value="InterPro"/>
</dbReference>
<dbReference type="EMBL" id="LATX01000621">
    <property type="protein sequence ID" value="KTB45775.1"/>
    <property type="molecule type" value="Genomic_DNA"/>
</dbReference>
<accession>A0A0W0GB64</accession>
<evidence type="ECO:0000256" key="1">
    <source>
        <dbReference type="ARBA" id="ARBA00004173"/>
    </source>
</evidence>
<protein>
    <submittedName>
        <fullName evidence="8">Putative DHS-like NAD/FAD-binding domain-containing protein</fullName>
    </submittedName>
</protein>
<gene>
    <name evidence="8" type="ORF">WG66_1648</name>
</gene>
<dbReference type="AlphaFoldDB" id="A0A0W0GB64"/>
<keyword evidence="4" id="KW-0520">NAD</keyword>
<name>A0A0W0GB64_MONRR</name>
<dbReference type="SUPFAM" id="SSF52467">
    <property type="entry name" value="DHS-like NAD/FAD-binding domain"/>
    <property type="match status" value="1"/>
</dbReference>
<dbReference type="Gene3D" id="3.40.50.1220">
    <property type="entry name" value="TPP-binding domain"/>
    <property type="match status" value="1"/>
</dbReference>
<dbReference type="GO" id="GO:0005634">
    <property type="term" value="C:nucleus"/>
    <property type="evidence" value="ECO:0007669"/>
    <property type="project" value="TreeGrafter"/>
</dbReference>
<dbReference type="InterPro" id="IPR029035">
    <property type="entry name" value="DHS-like_NAD/FAD-binding_dom"/>
</dbReference>
<comment type="caution">
    <text evidence="8">The sequence shown here is derived from an EMBL/GenBank/DDBJ whole genome shotgun (WGS) entry which is preliminary data.</text>
</comment>
<comment type="caution">
    <text evidence="6">Lacks conserved residue(s) required for the propagation of feature annotation.</text>
</comment>
<evidence type="ECO:0000313" key="9">
    <source>
        <dbReference type="Proteomes" id="UP000054988"/>
    </source>
</evidence>
<evidence type="ECO:0000313" key="8">
    <source>
        <dbReference type="EMBL" id="KTB45775.1"/>
    </source>
</evidence>
<dbReference type="PROSITE" id="PS50305">
    <property type="entry name" value="SIRTUIN"/>
    <property type="match status" value="1"/>
</dbReference>
<comment type="similarity">
    <text evidence="2">Belongs to the sirtuin family. Class I subfamily.</text>
</comment>
<dbReference type="InterPro" id="IPR003000">
    <property type="entry name" value="Sirtuin"/>
</dbReference>
<evidence type="ECO:0000256" key="6">
    <source>
        <dbReference type="PROSITE-ProRule" id="PRU00236"/>
    </source>
</evidence>
<evidence type="ECO:0000256" key="4">
    <source>
        <dbReference type="ARBA" id="ARBA00023027"/>
    </source>
</evidence>
<feature type="domain" description="Deacetylase sirtuin-type" evidence="7">
    <location>
        <begin position="3"/>
        <end position="175"/>
    </location>
</feature>
<organism evidence="8 9">
    <name type="scientific">Moniliophthora roreri</name>
    <name type="common">Frosty pod rot fungus</name>
    <name type="synonym">Monilia roreri</name>
    <dbReference type="NCBI Taxonomy" id="221103"/>
    <lineage>
        <taxon>Eukaryota</taxon>
        <taxon>Fungi</taxon>
        <taxon>Dikarya</taxon>
        <taxon>Basidiomycota</taxon>
        <taxon>Agaricomycotina</taxon>
        <taxon>Agaricomycetes</taxon>
        <taxon>Agaricomycetidae</taxon>
        <taxon>Agaricales</taxon>
        <taxon>Marasmiineae</taxon>
        <taxon>Marasmiaceae</taxon>
        <taxon>Moniliophthora</taxon>
    </lineage>
</organism>
<keyword evidence="5" id="KW-0496">Mitochondrion</keyword>
<comment type="subcellular location">
    <subcellularLocation>
        <location evidence="1">Mitochondrion</location>
    </subcellularLocation>
</comment>
<evidence type="ECO:0000256" key="5">
    <source>
        <dbReference type="ARBA" id="ARBA00023128"/>
    </source>
</evidence>
<dbReference type="PANTHER" id="PTHR11085:SF10">
    <property type="entry name" value="NAD-DEPENDENT PROTEIN DEACYLASE SIRTUIN-5, MITOCHONDRIAL-RELATED"/>
    <property type="match status" value="1"/>
</dbReference>
<dbReference type="InterPro" id="IPR026590">
    <property type="entry name" value="Ssirtuin_cat_dom"/>
</dbReference>
<dbReference type="PANTHER" id="PTHR11085">
    <property type="entry name" value="NAD-DEPENDENT PROTEIN DEACYLASE SIRTUIN-5, MITOCHONDRIAL-RELATED"/>
    <property type="match status" value="1"/>
</dbReference>
<dbReference type="Proteomes" id="UP000054988">
    <property type="component" value="Unassembled WGS sequence"/>
</dbReference>
<evidence type="ECO:0000256" key="3">
    <source>
        <dbReference type="ARBA" id="ARBA00022679"/>
    </source>
</evidence>
<evidence type="ECO:0000256" key="2">
    <source>
        <dbReference type="ARBA" id="ARBA00006924"/>
    </source>
</evidence>
<sequence>MPLEHISSKGQSFREALSLAENILILACAGLSAASGVPTFREGGGMWRSLDAMSLATLDAMQIPPLYGNFIIIGGASLSVQPNDAHHIISKLLVPEYLKKVAPKAKSCHLVMQNVDGLSMSAFLLHSAELNTKTKKAAIPPLWKCMEDSLMSTVLNPSVVTAVKIVPVPSAPPLQ</sequence>
<dbReference type="GO" id="GO:0017136">
    <property type="term" value="F:histone deacetylase activity, NAD-dependent"/>
    <property type="evidence" value="ECO:0007669"/>
    <property type="project" value="TreeGrafter"/>
</dbReference>